<dbReference type="Pfam" id="PF00240">
    <property type="entry name" value="ubiquitin"/>
    <property type="match status" value="1"/>
</dbReference>
<dbReference type="GO" id="GO:0030891">
    <property type="term" value="C:VCB complex"/>
    <property type="evidence" value="ECO:0007669"/>
    <property type="project" value="InterPro"/>
</dbReference>
<evidence type="ECO:0000259" key="2">
    <source>
        <dbReference type="PROSITE" id="PS50053"/>
    </source>
</evidence>
<dbReference type="PROSITE" id="PS50053">
    <property type="entry name" value="UBIQUITIN_2"/>
    <property type="match status" value="1"/>
</dbReference>
<feature type="domain" description="Ubiquitin-like" evidence="2">
    <location>
        <begin position="1"/>
        <end position="63"/>
    </location>
</feature>
<dbReference type="AlphaFoldDB" id="A0A7R9G904"/>
<dbReference type="GO" id="GO:0006368">
    <property type="term" value="P:transcription elongation by RNA polymerase II"/>
    <property type="evidence" value="ECO:0007669"/>
    <property type="project" value="InterPro"/>
</dbReference>
<gene>
    <name evidence="3" type="ORF">NMOB1V02_LOCUS410</name>
</gene>
<evidence type="ECO:0000313" key="3">
    <source>
        <dbReference type="EMBL" id="CAD7272481.1"/>
    </source>
</evidence>
<accession>A0A7R9G904</accession>
<organism evidence="3">
    <name type="scientific">Notodromas monacha</name>
    <dbReference type="NCBI Taxonomy" id="399045"/>
    <lineage>
        <taxon>Eukaryota</taxon>
        <taxon>Metazoa</taxon>
        <taxon>Ecdysozoa</taxon>
        <taxon>Arthropoda</taxon>
        <taxon>Crustacea</taxon>
        <taxon>Oligostraca</taxon>
        <taxon>Ostracoda</taxon>
        <taxon>Podocopa</taxon>
        <taxon>Podocopida</taxon>
        <taxon>Cypridocopina</taxon>
        <taxon>Cypridoidea</taxon>
        <taxon>Cyprididae</taxon>
        <taxon>Notodromas</taxon>
    </lineage>
</organism>
<evidence type="ECO:0000313" key="4">
    <source>
        <dbReference type="Proteomes" id="UP000678499"/>
    </source>
</evidence>
<keyword evidence="4" id="KW-1185">Reference proteome</keyword>
<dbReference type="CDD" id="cd01788">
    <property type="entry name" value="Ubl_ElonginB"/>
    <property type="match status" value="1"/>
</dbReference>
<dbReference type="PANTHER" id="PTHR13248">
    <property type="entry name" value="TRANSCRIPTION ELONGATION FACTOR B POLYPEPTIDE 2"/>
    <property type="match status" value="1"/>
</dbReference>
<dbReference type="SUPFAM" id="SSF54236">
    <property type="entry name" value="Ubiquitin-like"/>
    <property type="match status" value="1"/>
</dbReference>
<dbReference type="PANTHER" id="PTHR13248:SF4">
    <property type="entry name" value="ELONGIN B"/>
    <property type="match status" value="1"/>
</dbReference>
<sequence>MDVFLIIRRKKTNAFIEAKETTKVLELKKIVQGMLKVAPANQKLTKDDCVMEDHKSLSDYGLSFHSARAQNPAIIGLAFRDEMTGEFEPLEVTPLSVPPELPDVMKHPQPDGQGEREVSNGM</sequence>
<reference evidence="3" key="1">
    <citation type="submission" date="2020-11" db="EMBL/GenBank/DDBJ databases">
        <authorList>
            <person name="Tran Van P."/>
        </authorList>
    </citation>
    <scope>NUCLEOTIDE SEQUENCE</scope>
</reference>
<dbReference type="GO" id="GO:0070449">
    <property type="term" value="C:elongin complex"/>
    <property type="evidence" value="ECO:0007669"/>
    <property type="project" value="InterPro"/>
</dbReference>
<dbReference type="InterPro" id="IPR029071">
    <property type="entry name" value="Ubiquitin-like_domsf"/>
</dbReference>
<name>A0A7R9G904_9CRUS</name>
<dbReference type="EMBL" id="CAJPEX010000034">
    <property type="protein sequence ID" value="CAG0912633.1"/>
    <property type="molecule type" value="Genomic_DNA"/>
</dbReference>
<dbReference type="InterPro" id="IPR039049">
    <property type="entry name" value="ELOB"/>
</dbReference>
<dbReference type="EMBL" id="OA882071">
    <property type="protein sequence ID" value="CAD7272481.1"/>
    <property type="molecule type" value="Genomic_DNA"/>
</dbReference>
<dbReference type="OrthoDB" id="7537057at2759"/>
<dbReference type="Gene3D" id="3.10.20.90">
    <property type="entry name" value="Phosphatidylinositol 3-kinase Catalytic Subunit, Chain A, domain 1"/>
    <property type="match status" value="1"/>
</dbReference>
<evidence type="ECO:0000256" key="1">
    <source>
        <dbReference type="SAM" id="MobiDB-lite"/>
    </source>
</evidence>
<feature type="compositionally biased region" description="Basic and acidic residues" evidence="1">
    <location>
        <begin position="103"/>
        <end position="122"/>
    </location>
</feature>
<dbReference type="InterPro" id="IPR000626">
    <property type="entry name" value="Ubiquitin-like_dom"/>
</dbReference>
<proteinExistence type="predicted"/>
<feature type="region of interest" description="Disordered" evidence="1">
    <location>
        <begin position="94"/>
        <end position="122"/>
    </location>
</feature>
<protein>
    <recommendedName>
        <fullName evidence="2">Ubiquitin-like domain-containing protein</fullName>
    </recommendedName>
</protein>
<dbReference type="Proteomes" id="UP000678499">
    <property type="component" value="Unassembled WGS sequence"/>
</dbReference>